<evidence type="ECO:0000313" key="3">
    <source>
        <dbReference type="Proteomes" id="UP001550348"/>
    </source>
</evidence>
<dbReference type="InterPro" id="IPR025475">
    <property type="entry name" value="DUF4326"/>
</dbReference>
<organism evidence="2 3">
    <name type="scientific">Micromonospora fulviviridis</name>
    <dbReference type="NCBI Taxonomy" id="47860"/>
    <lineage>
        <taxon>Bacteria</taxon>
        <taxon>Bacillati</taxon>
        <taxon>Actinomycetota</taxon>
        <taxon>Actinomycetes</taxon>
        <taxon>Micromonosporales</taxon>
        <taxon>Micromonosporaceae</taxon>
        <taxon>Micromonospora</taxon>
    </lineage>
</organism>
<evidence type="ECO:0000259" key="1">
    <source>
        <dbReference type="Pfam" id="PF14216"/>
    </source>
</evidence>
<sequence length="72" mass="7337">MVDGDRAAAVVAYAQLLDVRPDLVAAARAALAGKTLVCWCPVGQPCHGDVLAAVAAGASPLEAVRRLFPPGR</sequence>
<keyword evidence="3" id="KW-1185">Reference proteome</keyword>
<comment type="caution">
    <text evidence="2">The sequence shown here is derived from an EMBL/GenBank/DDBJ whole genome shotgun (WGS) entry which is preliminary data.</text>
</comment>
<dbReference type="RefSeq" id="WP_355667197.1">
    <property type="nucleotide sequence ID" value="NZ_JBEXRX010000117.1"/>
</dbReference>
<feature type="domain" description="DUF4326" evidence="1">
    <location>
        <begin position="3"/>
        <end position="52"/>
    </location>
</feature>
<name>A0ABV2VS34_9ACTN</name>
<dbReference type="EMBL" id="JBEXRX010000117">
    <property type="protein sequence ID" value="MEU0155620.1"/>
    <property type="molecule type" value="Genomic_DNA"/>
</dbReference>
<gene>
    <name evidence="2" type="ORF">ABZ071_27710</name>
</gene>
<accession>A0ABV2VS34</accession>
<proteinExistence type="predicted"/>
<dbReference type="Pfam" id="PF14216">
    <property type="entry name" value="DUF4326"/>
    <property type="match status" value="1"/>
</dbReference>
<reference evidence="2 3" key="1">
    <citation type="submission" date="2024-06" db="EMBL/GenBank/DDBJ databases">
        <title>The Natural Products Discovery Center: Release of the First 8490 Sequenced Strains for Exploring Actinobacteria Biosynthetic Diversity.</title>
        <authorList>
            <person name="Kalkreuter E."/>
            <person name="Kautsar S.A."/>
            <person name="Yang D."/>
            <person name="Bader C.D."/>
            <person name="Teijaro C.N."/>
            <person name="Fluegel L."/>
            <person name="Davis C.M."/>
            <person name="Simpson J.R."/>
            <person name="Lauterbach L."/>
            <person name="Steele A.D."/>
            <person name="Gui C."/>
            <person name="Meng S."/>
            <person name="Li G."/>
            <person name="Viehrig K."/>
            <person name="Ye F."/>
            <person name="Su P."/>
            <person name="Kiefer A.F."/>
            <person name="Nichols A."/>
            <person name="Cepeda A.J."/>
            <person name="Yan W."/>
            <person name="Fan B."/>
            <person name="Jiang Y."/>
            <person name="Adhikari A."/>
            <person name="Zheng C.-J."/>
            <person name="Schuster L."/>
            <person name="Cowan T.M."/>
            <person name="Smanski M.J."/>
            <person name="Chevrette M.G."/>
            <person name="De Carvalho L.P.S."/>
            <person name="Shen B."/>
        </authorList>
    </citation>
    <scope>NUCLEOTIDE SEQUENCE [LARGE SCALE GENOMIC DNA]</scope>
    <source>
        <strain evidence="2 3">NPDC006286</strain>
    </source>
</reference>
<dbReference type="Proteomes" id="UP001550348">
    <property type="component" value="Unassembled WGS sequence"/>
</dbReference>
<protein>
    <submittedName>
        <fullName evidence="2">DUF4326 domain-containing protein</fullName>
    </submittedName>
</protein>
<evidence type="ECO:0000313" key="2">
    <source>
        <dbReference type="EMBL" id="MEU0155620.1"/>
    </source>
</evidence>